<gene>
    <name evidence="6" type="ORF">M408DRAFT_16889</name>
</gene>
<feature type="domain" description="RRM" evidence="5">
    <location>
        <begin position="82"/>
        <end position="159"/>
    </location>
</feature>
<dbReference type="FunFam" id="3.30.70.330:FF:000025">
    <property type="entry name" value="RNA-binding protein Musashi homolog 2 isoform X1"/>
    <property type="match status" value="1"/>
</dbReference>
<reference evidence="6 7" key="1">
    <citation type="submission" date="2014-04" db="EMBL/GenBank/DDBJ databases">
        <authorList>
            <consortium name="DOE Joint Genome Institute"/>
            <person name="Kuo A."/>
            <person name="Zuccaro A."/>
            <person name="Kohler A."/>
            <person name="Nagy L.G."/>
            <person name="Floudas D."/>
            <person name="Copeland A."/>
            <person name="Barry K.W."/>
            <person name="Cichocki N."/>
            <person name="Veneault-Fourrey C."/>
            <person name="LaButti K."/>
            <person name="Lindquist E.A."/>
            <person name="Lipzen A."/>
            <person name="Lundell T."/>
            <person name="Morin E."/>
            <person name="Murat C."/>
            <person name="Sun H."/>
            <person name="Tunlid A."/>
            <person name="Henrissat B."/>
            <person name="Grigoriev I.V."/>
            <person name="Hibbett D.S."/>
            <person name="Martin F."/>
            <person name="Nordberg H.P."/>
            <person name="Cantor M.N."/>
            <person name="Hua S.X."/>
        </authorList>
    </citation>
    <scope>NUCLEOTIDE SEQUENCE [LARGE SCALE GENOMIC DNA]</scope>
    <source>
        <strain evidence="6 7">MAFF 305830</strain>
    </source>
</reference>
<dbReference type="InterPro" id="IPR035979">
    <property type="entry name" value="RBD_domain_sf"/>
</dbReference>
<protein>
    <recommendedName>
        <fullName evidence="5">RRM domain-containing protein</fullName>
    </recommendedName>
</protein>
<accession>A0A0C3APS1</accession>
<feature type="region of interest" description="Disordered" evidence="4">
    <location>
        <begin position="317"/>
        <end position="358"/>
    </location>
</feature>
<dbReference type="SUPFAM" id="SSF54928">
    <property type="entry name" value="RNA-binding domain, RBD"/>
    <property type="match status" value="2"/>
</dbReference>
<dbReference type="PANTHER" id="PTHR48032:SF6">
    <property type="entry name" value="RNA-BINDING (RRM_RBD_RNP MOTIFS) FAMILY PROTEIN"/>
    <property type="match status" value="1"/>
</dbReference>
<evidence type="ECO:0000256" key="3">
    <source>
        <dbReference type="PROSITE-ProRule" id="PRU00176"/>
    </source>
</evidence>
<evidence type="ECO:0000313" key="6">
    <source>
        <dbReference type="EMBL" id="KIM26560.1"/>
    </source>
</evidence>
<dbReference type="PRINTS" id="PR01228">
    <property type="entry name" value="EGGSHELL"/>
</dbReference>
<feature type="compositionally biased region" description="Gly residues" evidence="4">
    <location>
        <begin position="324"/>
        <end position="341"/>
    </location>
</feature>
<dbReference type="AlphaFoldDB" id="A0A0C3APS1"/>
<evidence type="ECO:0000259" key="5">
    <source>
        <dbReference type="PROSITE" id="PS50102"/>
    </source>
</evidence>
<dbReference type="PANTHER" id="PTHR48032">
    <property type="entry name" value="RNA-BINDING PROTEIN MUSASHI HOMOLOG RBP6"/>
    <property type="match status" value="1"/>
</dbReference>
<evidence type="ECO:0000256" key="4">
    <source>
        <dbReference type="SAM" id="MobiDB-lite"/>
    </source>
</evidence>
<evidence type="ECO:0000256" key="1">
    <source>
        <dbReference type="ARBA" id="ARBA00022737"/>
    </source>
</evidence>
<dbReference type="HOGENOM" id="CLU_012062_0_3_1"/>
<dbReference type="InterPro" id="IPR034156">
    <property type="entry name" value="Hrp1_RRM1"/>
</dbReference>
<proteinExistence type="predicted"/>
<dbReference type="InterPro" id="IPR012677">
    <property type="entry name" value="Nucleotide-bd_a/b_plait_sf"/>
</dbReference>
<keyword evidence="7" id="KW-1185">Reference proteome</keyword>
<dbReference type="CDD" id="cd12330">
    <property type="entry name" value="RRM2_Hrp1p"/>
    <property type="match status" value="1"/>
</dbReference>
<keyword evidence="1" id="KW-0677">Repeat</keyword>
<feature type="region of interest" description="Disordered" evidence="4">
    <location>
        <begin position="167"/>
        <end position="203"/>
    </location>
</feature>
<keyword evidence="2 3" id="KW-0694">RNA-binding</keyword>
<dbReference type="STRING" id="933852.A0A0C3APS1"/>
<name>A0A0C3APS1_SERVB</name>
<dbReference type="Proteomes" id="UP000054097">
    <property type="component" value="Unassembled WGS sequence"/>
</dbReference>
<dbReference type="InterPro" id="IPR000504">
    <property type="entry name" value="RRM_dom"/>
</dbReference>
<dbReference type="OrthoDB" id="1875751at2759"/>
<evidence type="ECO:0000256" key="2">
    <source>
        <dbReference type="ARBA" id="ARBA00022884"/>
    </source>
</evidence>
<dbReference type="Gene3D" id="3.30.70.330">
    <property type="match status" value="2"/>
</dbReference>
<sequence length="358" mass="36244">MFVGGLNWDTTDDGLRNYFSQFGKVDACTIMRDPAGRSRGFAFLTFEDPAAVNKVMVQEHYLDGKIIDPKRAIPRTEHQRTVKMFVGGLAPTVTNDSMREYFSQYGKVIDSTVMVDRDSSRSKGFGFVTFDDQSGAERLFGMAGLQIDGKTIEVKMAQPRAGMAADRAANQQQTRGGGYDNHNAYGGGGNSGGSSGGNTPFDPQALATLYQRMAQLAGGQGGMGGWGGMSGGMGMGGNMMGMSGGGMGGGMGMMGGAGGGMGMGGGGPGPGPGMRGGGYNNAGMMNNGMDGGMGGGGGMNGHVGGPGGMRGGNIPRGPAAMRGGAAGGGGGVPTGPSGGLGPARMGRGHQHNYHPYSR</sequence>
<dbReference type="GO" id="GO:0006417">
    <property type="term" value="P:regulation of translation"/>
    <property type="evidence" value="ECO:0007669"/>
    <property type="project" value="TreeGrafter"/>
</dbReference>
<dbReference type="GO" id="GO:0003729">
    <property type="term" value="F:mRNA binding"/>
    <property type="evidence" value="ECO:0007669"/>
    <property type="project" value="TreeGrafter"/>
</dbReference>
<dbReference type="Pfam" id="PF00076">
    <property type="entry name" value="RRM_1"/>
    <property type="match status" value="2"/>
</dbReference>
<organism evidence="6 7">
    <name type="scientific">Serendipita vermifera MAFF 305830</name>
    <dbReference type="NCBI Taxonomy" id="933852"/>
    <lineage>
        <taxon>Eukaryota</taxon>
        <taxon>Fungi</taxon>
        <taxon>Dikarya</taxon>
        <taxon>Basidiomycota</taxon>
        <taxon>Agaricomycotina</taxon>
        <taxon>Agaricomycetes</taxon>
        <taxon>Sebacinales</taxon>
        <taxon>Serendipitaceae</taxon>
        <taxon>Serendipita</taxon>
    </lineage>
</organism>
<reference evidence="7" key="2">
    <citation type="submission" date="2015-01" db="EMBL/GenBank/DDBJ databases">
        <title>Evolutionary Origins and Diversification of the Mycorrhizal Mutualists.</title>
        <authorList>
            <consortium name="DOE Joint Genome Institute"/>
            <consortium name="Mycorrhizal Genomics Consortium"/>
            <person name="Kohler A."/>
            <person name="Kuo A."/>
            <person name="Nagy L.G."/>
            <person name="Floudas D."/>
            <person name="Copeland A."/>
            <person name="Barry K.W."/>
            <person name="Cichocki N."/>
            <person name="Veneault-Fourrey C."/>
            <person name="LaButti K."/>
            <person name="Lindquist E.A."/>
            <person name="Lipzen A."/>
            <person name="Lundell T."/>
            <person name="Morin E."/>
            <person name="Murat C."/>
            <person name="Riley R."/>
            <person name="Ohm R."/>
            <person name="Sun H."/>
            <person name="Tunlid A."/>
            <person name="Henrissat B."/>
            <person name="Grigoriev I.V."/>
            <person name="Hibbett D.S."/>
            <person name="Martin F."/>
        </authorList>
    </citation>
    <scope>NUCLEOTIDE SEQUENCE [LARGE SCALE GENOMIC DNA]</scope>
    <source>
        <strain evidence="7">MAFF 305830</strain>
    </source>
</reference>
<evidence type="ECO:0000313" key="7">
    <source>
        <dbReference type="Proteomes" id="UP000054097"/>
    </source>
</evidence>
<dbReference type="SMART" id="SM00360">
    <property type="entry name" value="RRM"/>
    <property type="match status" value="2"/>
</dbReference>
<dbReference type="CDD" id="cd12577">
    <property type="entry name" value="RRM1_Hrp1p"/>
    <property type="match status" value="1"/>
</dbReference>
<dbReference type="PROSITE" id="PS50102">
    <property type="entry name" value="RRM"/>
    <property type="match status" value="2"/>
</dbReference>
<feature type="domain" description="RRM" evidence="5">
    <location>
        <begin position="1"/>
        <end position="73"/>
    </location>
</feature>
<dbReference type="EMBL" id="KN824305">
    <property type="protein sequence ID" value="KIM26560.1"/>
    <property type="molecule type" value="Genomic_DNA"/>
</dbReference>
<feature type="compositionally biased region" description="Basic residues" evidence="4">
    <location>
        <begin position="346"/>
        <end position="358"/>
    </location>
</feature>
<feature type="compositionally biased region" description="Gly residues" evidence="4">
    <location>
        <begin position="175"/>
        <end position="196"/>
    </location>
</feature>